<name>A0A183DR25_9BILA</name>
<keyword evidence="3" id="KW-1185">Reference proteome</keyword>
<gene>
    <name evidence="2" type="ORF">GPUH_LOCUS11166</name>
</gene>
<evidence type="ECO:0000256" key="1">
    <source>
        <dbReference type="SAM" id="SignalP"/>
    </source>
</evidence>
<feature type="signal peptide" evidence="1">
    <location>
        <begin position="1"/>
        <end position="23"/>
    </location>
</feature>
<dbReference type="WBParaSite" id="GPUH_0001117901-mRNA-1">
    <property type="protein sequence ID" value="GPUH_0001117901-mRNA-1"/>
    <property type="gene ID" value="GPUH_0001117901"/>
</dbReference>
<evidence type="ECO:0000313" key="2">
    <source>
        <dbReference type="EMBL" id="VDN18421.1"/>
    </source>
</evidence>
<reference evidence="4" key="1">
    <citation type="submission" date="2016-06" db="UniProtKB">
        <authorList>
            <consortium name="WormBaseParasite"/>
        </authorList>
    </citation>
    <scope>IDENTIFICATION</scope>
</reference>
<reference evidence="2 3" key="2">
    <citation type="submission" date="2018-11" db="EMBL/GenBank/DDBJ databases">
        <authorList>
            <consortium name="Pathogen Informatics"/>
        </authorList>
    </citation>
    <scope>NUCLEOTIDE SEQUENCE [LARGE SCALE GENOMIC DNA]</scope>
</reference>
<feature type="chain" id="PRO_5043138863" evidence="1">
    <location>
        <begin position="24"/>
        <end position="101"/>
    </location>
</feature>
<dbReference type="Proteomes" id="UP000271098">
    <property type="component" value="Unassembled WGS sequence"/>
</dbReference>
<accession>A0A183DR25</accession>
<protein>
    <submittedName>
        <fullName evidence="4">Secreted protein</fullName>
    </submittedName>
</protein>
<evidence type="ECO:0000313" key="4">
    <source>
        <dbReference type="WBParaSite" id="GPUH_0001117901-mRNA-1"/>
    </source>
</evidence>
<organism evidence="4">
    <name type="scientific">Gongylonema pulchrum</name>
    <dbReference type="NCBI Taxonomy" id="637853"/>
    <lineage>
        <taxon>Eukaryota</taxon>
        <taxon>Metazoa</taxon>
        <taxon>Ecdysozoa</taxon>
        <taxon>Nematoda</taxon>
        <taxon>Chromadorea</taxon>
        <taxon>Rhabditida</taxon>
        <taxon>Spirurina</taxon>
        <taxon>Spiruromorpha</taxon>
        <taxon>Spiruroidea</taxon>
        <taxon>Gongylonematidae</taxon>
        <taxon>Gongylonema</taxon>
    </lineage>
</organism>
<proteinExistence type="predicted"/>
<keyword evidence="1" id="KW-0732">Signal</keyword>
<evidence type="ECO:0000313" key="3">
    <source>
        <dbReference type="Proteomes" id="UP000271098"/>
    </source>
</evidence>
<sequence>MKGFEPLYSSQLLLFLWLRILDSSQDRREQLQQQLIADTQTSSHTAALQSAQGSGVCRKLIDDGGIFPDCEPQLDHRQTVRDVVTGRSSRNLLGLTKELIH</sequence>
<dbReference type="AlphaFoldDB" id="A0A183DR25"/>
<dbReference type="EMBL" id="UYRT01078386">
    <property type="protein sequence ID" value="VDN18421.1"/>
    <property type="molecule type" value="Genomic_DNA"/>
</dbReference>